<dbReference type="STRING" id="192904.SAMN04488514_11688"/>
<dbReference type="GO" id="GO:0005975">
    <property type="term" value="P:carbohydrate metabolic process"/>
    <property type="evidence" value="ECO:0007669"/>
    <property type="project" value="InterPro"/>
</dbReference>
<dbReference type="EMBL" id="FNGV01000016">
    <property type="protein sequence ID" value="SDM88790.1"/>
    <property type="molecule type" value="Genomic_DNA"/>
</dbReference>
<reference evidence="8 9" key="1">
    <citation type="submission" date="2016-10" db="EMBL/GenBank/DDBJ databases">
        <authorList>
            <person name="de Groot N.N."/>
        </authorList>
    </citation>
    <scope>NUCLEOTIDE SEQUENCE [LARGE SCALE GENOMIC DNA]</scope>
    <source>
        <strain evidence="8 9">DSM 19886</strain>
    </source>
</reference>
<evidence type="ECO:0000313" key="8">
    <source>
        <dbReference type="EMBL" id="SDM88790.1"/>
    </source>
</evidence>
<dbReference type="InterPro" id="IPR050985">
    <property type="entry name" value="Alpha-glycosidase_related"/>
</dbReference>
<protein>
    <submittedName>
        <fullName evidence="8">Alpha-glucosidase</fullName>
    </submittedName>
</protein>
<dbReference type="PANTHER" id="PTHR43053:SF4">
    <property type="entry name" value="MYOGENESIS-REGULATING GLYCOSIDASE"/>
    <property type="match status" value="1"/>
</dbReference>
<feature type="domain" description="Glycoside hydrolase family 31 TIM barrel" evidence="6">
    <location>
        <begin position="149"/>
        <end position="417"/>
    </location>
</feature>
<dbReference type="InterPro" id="IPR048395">
    <property type="entry name" value="Glyco_hydro_31_C"/>
</dbReference>
<dbReference type="GO" id="GO:0004553">
    <property type="term" value="F:hydrolase activity, hydrolyzing O-glycosyl compounds"/>
    <property type="evidence" value="ECO:0007669"/>
    <property type="project" value="InterPro"/>
</dbReference>
<dbReference type="InterPro" id="IPR013780">
    <property type="entry name" value="Glyco_hydro_b"/>
</dbReference>
<evidence type="ECO:0000256" key="1">
    <source>
        <dbReference type="ARBA" id="ARBA00007806"/>
    </source>
</evidence>
<accession>A0A1G9WWG6</accession>
<organism evidence="8 9">
    <name type="scientific">Kriegella aquimaris</name>
    <dbReference type="NCBI Taxonomy" id="192904"/>
    <lineage>
        <taxon>Bacteria</taxon>
        <taxon>Pseudomonadati</taxon>
        <taxon>Bacteroidota</taxon>
        <taxon>Flavobacteriia</taxon>
        <taxon>Flavobacteriales</taxon>
        <taxon>Flavobacteriaceae</taxon>
        <taxon>Kriegella</taxon>
    </lineage>
</organism>
<dbReference type="InterPro" id="IPR017853">
    <property type="entry name" value="GH"/>
</dbReference>
<dbReference type="CDD" id="cd06592">
    <property type="entry name" value="GH31_NET37"/>
    <property type="match status" value="1"/>
</dbReference>
<dbReference type="SUPFAM" id="SSF51445">
    <property type="entry name" value="(Trans)glycosidases"/>
    <property type="match status" value="1"/>
</dbReference>
<sequence length="538" mass="61380">MRKILLITFILAIAFKAHSQYKEQVEIDILSGEYWWGGLSAIGHDTPYDSETIESHDLWGDNRGNQAQPLLLSSKGRYVWSESPIKYSFDRGKIIVTTRAGEIKFAKVGENLRDSFDYAVANFFSPNGKIPDKLLFTKPQYNTWIELTYNQNEDDILKYAQAIIDKGYPPGVLMIDDNWQESYGNWEFSSRRFNDPKGMIKKLHDMGFKVMVWICPFVSSDTEIFRYLAKEGMLLLDADRTQEILWANTKNKAAIIRWWNGASACLDLSNPKTQKWFEERLKFLVDAYGVDGFKFDAGDADFYTGNIVSFESDISPNDHTTYFAKLGLQFPLNEYRASWKMAGLPLAQRLRDKNHNWAVLQKLIPDLMSQSMMGYAYTCPDMIGGGEYQSFENSTTIDEELVVRSAQVHALMPMMQFSVAPWRVLSEENNQLCLEAALLHTKMGNQIINLAEEASKTGEPIVKPMALAYPSGGYEMIKDQFMLGNHILVAPVVKKGERKRKVVLPKGKWQADDGKVFSGNRTVEIEVPLSRLPFFTKK</sequence>
<keyword evidence="9" id="KW-1185">Reference proteome</keyword>
<gene>
    <name evidence="8" type="ORF">SAMN04488514_11688</name>
</gene>
<evidence type="ECO:0000313" key="9">
    <source>
        <dbReference type="Proteomes" id="UP000199440"/>
    </source>
</evidence>
<keyword evidence="2 4" id="KW-0378">Hydrolase</keyword>
<name>A0A1G9WWG6_9FLAO</name>
<proteinExistence type="inferred from homology"/>
<dbReference type="OrthoDB" id="176168at2"/>
<dbReference type="Gene3D" id="2.60.40.1180">
    <property type="entry name" value="Golgi alpha-mannosidase II"/>
    <property type="match status" value="1"/>
</dbReference>
<evidence type="ECO:0000256" key="4">
    <source>
        <dbReference type="RuleBase" id="RU361185"/>
    </source>
</evidence>
<dbReference type="InterPro" id="IPR000322">
    <property type="entry name" value="Glyco_hydro_31_TIM"/>
</dbReference>
<dbReference type="PANTHER" id="PTHR43053">
    <property type="entry name" value="GLYCOSIDASE FAMILY 31"/>
    <property type="match status" value="1"/>
</dbReference>
<dbReference type="Gene3D" id="3.20.20.80">
    <property type="entry name" value="Glycosidases"/>
    <property type="match status" value="1"/>
</dbReference>
<dbReference type="RefSeq" id="WP_089894831.1">
    <property type="nucleotide sequence ID" value="NZ_FNGV01000016.1"/>
</dbReference>
<evidence type="ECO:0000259" key="6">
    <source>
        <dbReference type="Pfam" id="PF01055"/>
    </source>
</evidence>
<comment type="similarity">
    <text evidence="1 4">Belongs to the glycosyl hydrolase 31 family.</text>
</comment>
<evidence type="ECO:0000256" key="3">
    <source>
        <dbReference type="ARBA" id="ARBA00023295"/>
    </source>
</evidence>
<dbReference type="Pfam" id="PF21365">
    <property type="entry name" value="Glyco_hydro_31_3rd"/>
    <property type="match status" value="1"/>
</dbReference>
<feature type="domain" description="Glycosyl hydrolase family 31 C-terminal" evidence="7">
    <location>
        <begin position="458"/>
        <end position="537"/>
    </location>
</feature>
<dbReference type="AlphaFoldDB" id="A0A1G9WWG6"/>
<keyword evidence="5" id="KW-0732">Signal</keyword>
<dbReference type="Proteomes" id="UP000199440">
    <property type="component" value="Unassembled WGS sequence"/>
</dbReference>
<evidence type="ECO:0000259" key="7">
    <source>
        <dbReference type="Pfam" id="PF21365"/>
    </source>
</evidence>
<keyword evidence="3 4" id="KW-0326">Glycosidase</keyword>
<feature type="chain" id="PRO_5011661420" evidence="5">
    <location>
        <begin position="20"/>
        <end position="538"/>
    </location>
</feature>
<dbReference type="SUPFAM" id="SSF51011">
    <property type="entry name" value="Glycosyl hydrolase domain"/>
    <property type="match status" value="1"/>
</dbReference>
<evidence type="ECO:0000256" key="5">
    <source>
        <dbReference type="SAM" id="SignalP"/>
    </source>
</evidence>
<dbReference type="Pfam" id="PF01055">
    <property type="entry name" value="Glyco_hydro_31_2nd"/>
    <property type="match status" value="1"/>
</dbReference>
<evidence type="ECO:0000256" key="2">
    <source>
        <dbReference type="ARBA" id="ARBA00022801"/>
    </source>
</evidence>
<feature type="signal peptide" evidence="5">
    <location>
        <begin position="1"/>
        <end position="19"/>
    </location>
</feature>